<dbReference type="KEGG" id="plei:Q9312_05670"/>
<accession>A0AA51RVA5</accession>
<proteinExistence type="predicted"/>
<dbReference type="SUPFAM" id="SSF54593">
    <property type="entry name" value="Glyoxalase/Bleomycin resistance protein/Dihydroxybiphenyl dioxygenase"/>
    <property type="match status" value="1"/>
</dbReference>
<evidence type="ECO:0000313" key="2">
    <source>
        <dbReference type="EMBL" id="WMS88401.1"/>
    </source>
</evidence>
<dbReference type="InterPro" id="IPR029068">
    <property type="entry name" value="Glyas_Bleomycin-R_OHBP_Dase"/>
</dbReference>
<sequence length="149" mass="16672">MSQDSANSQSVRPFHLAIPVLNLKESLDFYQRLFPVSLGRRSDHWVDLNLYGHQLVLHQVSNDMAGGLAHNPVDGHSVPVPHFGVILTMSEWRQLADHLTAEKVEFVIEPYIRFAGQPGEQGTLFLLDPSSNALEFKGFNDFSEIFAVG</sequence>
<dbReference type="Gene3D" id="3.10.180.10">
    <property type="entry name" value="2,3-Dihydroxybiphenyl 1,2-Dioxygenase, domain 1"/>
    <property type="match status" value="1"/>
</dbReference>
<evidence type="ECO:0000313" key="3">
    <source>
        <dbReference type="Proteomes" id="UP001239782"/>
    </source>
</evidence>
<organism evidence="2 3">
    <name type="scientific">Pleionea litopenaei</name>
    <dbReference type="NCBI Taxonomy" id="3070815"/>
    <lineage>
        <taxon>Bacteria</taxon>
        <taxon>Pseudomonadati</taxon>
        <taxon>Pseudomonadota</taxon>
        <taxon>Gammaproteobacteria</taxon>
        <taxon>Oceanospirillales</taxon>
        <taxon>Pleioneaceae</taxon>
        <taxon>Pleionea</taxon>
    </lineage>
</organism>
<dbReference type="PANTHER" id="PTHR39434">
    <property type="match status" value="1"/>
</dbReference>
<dbReference type="AlphaFoldDB" id="A0AA51RVA5"/>
<feature type="domain" description="VOC" evidence="1">
    <location>
        <begin position="12"/>
        <end position="139"/>
    </location>
</feature>
<keyword evidence="3" id="KW-1185">Reference proteome</keyword>
<dbReference type="InterPro" id="IPR004360">
    <property type="entry name" value="Glyas_Fos-R_dOase_dom"/>
</dbReference>
<name>A0AA51RVA5_9GAMM</name>
<dbReference type="PROSITE" id="PS51819">
    <property type="entry name" value="VOC"/>
    <property type="match status" value="1"/>
</dbReference>
<reference evidence="2 3" key="1">
    <citation type="submission" date="2023-08" db="EMBL/GenBank/DDBJ databases">
        <title>Pleionea litopenaei sp. nov., isolated from stomach of juvenile Litopenaeus vannamei.</title>
        <authorList>
            <person name="Rho A.M."/>
            <person name="Hwang C.Y."/>
        </authorList>
    </citation>
    <scope>NUCLEOTIDE SEQUENCE [LARGE SCALE GENOMIC DNA]</scope>
    <source>
        <strain evidence="2 3">HL-JVS1</strain>
    </source>
</reference>
<evidence type="ECO:0000259" key="1">
    <source>
        <dbReference type="PROSITE" id="PS51819"/>
    </source>
</evidence>
<dbReference type="InterPro" id="IPR037523">
    <property type="entry name" value="VOC_core"/>
</dbReference>
<dbReference type="Proteomes" id="UP001239782">
    <property type="component" value="Chromosome"/>
</dbReference>
<dbReference type="Pfam" id="PF00903">
    <property type="entry name" value="Glyoxalase"/>
    <property type="match status" value="1"/>
</dbReference>
<protein>
    <submittedName>
        <fullName evidence="2">Glyoxalase</fullName>
    </submittedName>
</protein>
<dbReference type="PANTHER" id="PTHR39434:SF1">
    <property type="entry name" value="VOC DOMAIN-CONTAINING PROTEIN"/>
    <property type="match status" value="1"/>
</dbReference>
<gene>
    <name evidence="2" type="ORF">Q9312_05670</name>
</gene>
<dbReference type="EMBL" id="CP133548">
    <property type="protein sequence ID" value="WMS88401.1"/>
    <property type="molecule type" value="Genomic_DNA"/>
</dbReference>
<dbReference type="RefSeq" id="WP_309203615.1">
    <property type="nucleotide sequence ID" value="NZ_CP133548.1"/>
</dbReference>